<sequence length="186" mass="19976">MAKATGPSLFFSMILSLAFLTSAQTCSNYKFPDHRVFNSCIDLPVLQAHLHWNYVPSNRFVQIAYRTSQSSAGWSAWAINPTGTGMVGSQALVALQKPDGRMTAFSTPITSYKPSMQPGALSFQVSNISATYANNEMIIHALVGPLQNASAVNHVWQAGPVSNGNPNVHATSGQNIKSMGVVNFLS</sequence>
<evidence type="ECO:0000256" key="5">
    <source>
        <dbReference type="ARBA" id="ARBA00023136"/>
    </source>
</evidence>
<accession>A0A2P2MZR0</accession>
<dbReference type="AlphaFoldDB" id="A0A2P2MZR0"/>
<keyword evidence="2" id="KW-0813">Transport</keyword>
<evidence type="ECO:0000256" key="1">
    <source>
        <dbReference type="ARBA" id="ARBA00004370"/>
    </source>
</evidence>
<feature type="domain" description="DOMON" evidence="7">
    <location>
        <begin position="46"/>
        <end position="173"/>
    </location>
</feature>
<keyword evidence="4" id="KW-0249">Electron transport</keyword>
<dbReference type="EMBL" id="GGEC01055223">
    <property type="protein sequence ID" value="MBX35707.1"/>
    <property type="molecule type" value="Transcribed_RNA"/>
</dbReference>
<proteinExistence type="predicted"/>
<comment type="subcellular location">
    <subcellularLocation>
        <location evidence="1">Membrane</location>
    </subcellularLocation>
</comment>
<dbReference type="InterPro" id="IPR045265">
    <property type="entry name" value="AIR12_DOMON"/>
</dbReference>
<evidence type="ECO:0000256" key="3">
    <source>
        <dbReference type="ARBA" id="ARBA00022729"/>
    </source>
</evidence>
<feature type="signal peptide" evidence="6">
    <location>
        <begin position="1"/>
        <end position="23"/>
    </location>
</feature>
<keyword evidence="3 6" id="KW-0732">Signal</keyword>
<evidence type="ECO:0000256" key="6">
    <source>
        <dbReference type="SAM" id="SignalP"/>
    </source>
</evidence>
<evidence type="ECO:0000313" key="8">
    <source>
        <dbReference type="EMBL" id="MBX35707.1"/>
    </source>
</evidence>
<keyword evidence="5" id="KW-0472">Membrane</keyword>
<name>A0A2P2MZR0_RHIMU</name>
<evidence type="ECO:0000256" key="2">
    <source>
        <dbReference type="ARBA" id="ARBA00022448"/>
    </source>
</evidence>
<dbReference type="PANTHER" id="PTHR23130:SF159">
    <property type="entry name" value="OS08G0335600 PROTEIN"/>
    <property type="match status" value="1"/>
</dbReference>
<evidence type="ECO:0000256" key="4">
    <source>
        <dbReference type="ARBA" id="ARBA00022982"/>
    </source>
</evidence>
<dbReference type="PROSITE" id="PS50836">
    <property type="entry name" value="DOMON"/>
    <property type="match status" value="1"/>
</dbReference>
<organism evidence="8">
    <name type="scientific">Rhizophora mucronata</name>
    <name type="common">Asiatic mangrove</name>
    <dbReference type="NCBI Taxonomy" id="61149"/>
    <lineage>
        <taxon>Eukaryota</taxon>
        <taxon>Viridiplantae</taxon>
        <taxon>Streptophyta</taxon>
        <taxon>Embryophyta</taxon>
        <taxon>Tracheophyta</taxon>
        <taxon>Spermatophyta</taxon>
        <taxon>Magnoliopsida</taxon>
        <taxon>eudicotyledons</taxon>
        <taxon>Gunneridae</taxon>
        <taxon>Pentapetalae</taxon>
        <taxon>rosids</taxon>
        <taxon>fabids</taxon>
        <taxon>Malpighiales</taxon>
        <taxon>Rhizophoraceae</taxon>
        <taxon>Rhizophora</taxon>
    </lineage>
</organism>
<dbReference type="CDD" id="cd09629">
    <property type="entry name" value="DOMON_CIL1_like"/>
    <property type="match status" value="1"/>
</dbReference>
<feature type="chain" id="PRO_5015155547" evidence="6">
    <location>
        <begin position="24"/>
        <end position="186"/>
    </location>
</feature>
<dbReference type="Pfam" id="PF04526">
    <property type="entry name" value="DUF568"/>
    <property type="match status" value="1"/>
</dbReference>
<evidence type="ECO:0000259" key="7">
    <source>
        <dbReference type="PROSITE" id="PS50836"/>
    </source>
</evidence>
<dbReference type="PANTHER" id="PTHR23130">
    <property type="entry name" value="CYTOCHROME B561 AND DOMON DOMAIN-CONTAINING PROTEIN"/>
    <property type="match status" value="1"/>
</dbReference>
<reference evidence="8" key="1">
    <citation type="submission" date="2018-02" db="EMBL/GenBank/DDBJ databases">
        <title>Rhizophora mucronata_Transcriptome.</title>
        <authorList>
            <person name="Meera S.P."/>
            <person name="Sreeshan A."/>
            <person name="Augustine A."/>
        </authorList>
    </citation>
    <scope>NUCLEOTIDE SEQUENCE</scope>
    <source>
        <tissue evidence="8">Leaf</tissue>
    </source>
</reference>
<dbReference type="GO" id="GO:0016020">
    <property type="term" value="C:membrane"/>
    <property type="evidence" value="ECO:0007669"/>
    <property type="project" value="UniProtKB-SubCell"/>
</dbReference>
<protein>
    <submittedName>
        <fullName evidence="8">Cytochrome b561 and DOMON domain-containing protein At5g47530-like</fullName>
    </submittedName>
</protein>
<dbReference type="InterPro" id="IPR005018">
    <property type="entry name" value="DOMON_domain"/>
</dbReference>